<dbReference type="EMBL" id="CMVM020000082">
    <property type="status" value="NOT_ANNOTATED_CDS"/>
    <property type="molecule type" value="Genomic_DNA"/>
</dbReference>
<evidence type="ECO:0000256" key="4">
    <source>
        <dbReference type="ARBA" id="ARBA00022771"/>
    </source>
</evidence>
<dbReference type="FunFam" id="3.30.160.60:FF:000450">
    <property type="entry name" value="PR domain zinc finger protein 14"/>
    <property type="match status" value="1"/>
</dbReference>
<evidence type="ECO:0000256" key="1">
    <source>
        <dbReference type="ARBA" id="ARBA00004123"/>
    </source>
</evidence>
<dbReference type="GO" id="GO:0005634">
    <property type="term" value="C:nucleus"/>
    <property type="evidence" value="ECO:0007669"/>
    <property type="project" value="UniProtKB-SubCell"/>
</dbReference>
<feature type="transmembrane region" description="Helical" evidence="11">
    <location>
        <begin position="259"/>
        <end position="276"/>
    </location>
</feature>
<dbReference type="FunFam" id="3.30.160.60:FF:000480">
    <property type="entry name" value="PR domain zinc finger protein 14"/>
    <property type="match status" value="1"/>
</dbReference>
<comment type="subcellular location">
    <subcellularLocation>
        <location evidence="1">Nucleus</location>
    </subcellularLocation>
</comment>
<dbReference type="PROSITE" id="PS00028">
    <property type="entry name" value="ZINC_FINGER_C2H2_1"/>
    <property type="match status" value="3"/>
</dbReference>
<evidence type="ECO:0000313" key="13">
    <source>
        <dbReference type="EnsemblMetazoa" id="OVOC3257.1"/>
    </source>
</evidence>
<protein>
    <recommendedName>
        <fullName evidence="12">C2H2-type domain-containing protein</fullName>
    </recommendedName>
</protein>
<keyword evidence="14" id="KW-1185">Reference proteome</keyword>
<feature type="domain" description="C2H2-type" evidence="12">
    <location>
        <begin position="539"/>
        <end position="566"/>
    </location>
</feature>
<reference evidence="13" key="2">
    <citation type="submission" date="2022-06" db="UniProtKB">
        <authorList>
            <consortium name="EnsemblMetazoa"/>
        </authorList>
    </citation>
    <scope>IDENTIFICATION</scope>
</reference>
<feature type="transmembrane region" description="Helical" evidence="11">
    <location>
        <begin position="107"/>
        <end position="126"/>
    </location>
</feature>
<evidence type="ECO:0000256" key="11">
    <source>
        <dbReference type="SAM" id="Phobius"/>
    </source>
</evidence>
<keyword evidence="11" id="KW-0812">Transmembrane</keyword>
<dbReference type="Proteomes" id="UP000024404">
    <property type="component" value="Unassembled WGS sequence"/>
</dbReference>
<dbReference type="Pfam" id="PF00096">
    <property type="entry name" value="zf-C2H2"/>
    <property type="match status" value="4"/>
</dbReference>
<evidence type="ECO:0000256" key="3">
    <source>
        <dbReference type="ARBA" id="ARBA00022737"/>
    </source>
</evidence>
<keyword evidence="6" id="KW-0805">Transcription regulation</keyword>
<dbReference type="InterPro" id="IPR050527">
    <property type="entry name" value="Snail/Krueppel_Znf"/>
</dbReference>
<feature type="domain" description="C2H2-type" evidence="12">
    <location>
        <begin position="567"/>
        <end position="594"/>
    </location>
</feature>
<proteinExistence type="predicted"/>
<dbReference type="Pfam" id="PF05884">
    <property type="entry name" value="ZYG-11_interact"/>
    <property type="match status" value="1"/>
</dbReference>
<keyword evidence="7" id="KW-0238">DNA-binding</keyword>
<dbReference type="GO" id="GO:0000981">
    <property type="term" value="F:DNA-binding transcription factor activity, RNA polymerase II-specific"/>
    <property type="evidence" value="ECO:0007669"/>
    <property type="project" value="TreeGrafter"/>
</dbReference>
<feature type="transmembrane region" description="Helical" evidence="11">
    <location>
        <begin position="147"/>
        <end position="164"/>
    </location>
</feature>
<dbReference type="GO" id="GO:0000978">
    <property type="term" value="F:RNA polymerase II cis-regulatory region sequence-specific DNA binding"/>
    <property type="evidence" value="ECO:0007669"/>
    <property type="project" value="TreeGrafter"/>
</dbReference>
<evidence type="ECO:0000259" key="12">
    <source>
        <dbReference type="PROSITE" id="PS50157"/>
    </source>
</evidence>
<keyword evidence="3" id="KW-0677">Repeat</keyword>
<keyword evidence="4 10" id="KW-0863">Zinc-finger</keyword>
<dbReference type="AlphaFoldDB" id="A0A8R1TRV1"/>
<keyword evidence="11" id="KW-0472">Membrane</keyword>
<keyword evidence="8" id="KW-0804">Transcription</keyword>
<dbReference type="SMART" id="SM00355">
    <property type="entry name" value="ZnF_C2H2"/>
    <property type="match status" value="4"/>
</dbReference>
<sequence length="609" mass="70150">MEGLMKLFQQYKTEMSDDYTMLRIQARHLSAEINNQINYYQHKIKALEPQMHKKKSELLNVITSMTSAKYNVEKIMQTFIWSSLLLLTYSIFSLFSTYFFSVFIGQIISGFMSTISAYILLPLLAYHHIIKSSTDKYAWNDMIIRHALLIFAMIEGLLTGHVLSNLTLHSLPPIAALTPCFIGIVTPILQPTIKNQRSLLVSVTIIGSFAIHLLIGMLFNLTFAYILLVIFYTTVGFITLQLLIAYVDENVIFTHIYQFAILYSSLLAEFLVYELFGEKNFTSRHPIFPLLSQTSSLFAERTISKSIPSLLPFVSSLPSFLPTDPFMSTITPFSVTLIRGDKLETVNLRLQLTSNENVIKDILSKREHCDNVILLCFSRAGQYFHVVFCSAPDGFNSGDQFSMPAKWQSLCKEANIEKANIRNGIVLRNIEFGEEIIICNEAEALLLESSEMLQNVKQGQQLEMKQQKLNETEHIGGYKCDRCGKMFTYAYYREKHLKYTRCVDRGDRKFRCSICPRSFEKRDRLRIHVLHVHENHRPHVCSTCGKSFSQSSSLNKHFRVHSGERPYKCVFCNKSFTASSILRTHIRQHSGEKPFQAVYFHFFFNQIRL</sequence>
<evidence type="ECO:0000256" key="9">
    <source>
        <dbReference type="ARBA" id="ARBA00023242"/>
    </source>
</evidence>
<keyword evidence="11" id="KW-1133">Transmembrane helix</keyword>
<feature type="domain" description="C2H2-type" evidence="12">
    <location>
        <begin position="510"/>
        <end position="538"/>
    </location>
</feature>
<evidence type="ECO:0000313" key="14">
    <source>
        <dbReference type="Proteomes" id="UP000024404"/>
    </source>
</evidence>
<dbReference type="PROSITE" id="PS50157">
    <property type="entry name" value="ZINC_FINGER_C2H2_2"/>
    <property type="match status" value="4"/>
</dbReference>
<dbReference type="InterPro" id="IPR036236">
    <property type="entry name" value="Znf_C2H2_sf"/>
</dbReference>
<dbReference type="PANTHER" id="PTHR24388">
    <property type="entry name" value="ZINC FINGER PROTEIN"/>
    <property type="match status" value="1"/>
</dbReference>
<dbReference type="SUPFAM" id="SSF57667">
    <property type="entry name" value="beta-beta-alpha zinc fingers"/>
    <property type="match status" value="2"/>
</dbReference>
<feature type="transmembrane region" description="Helical" evidence="11">
    <location>
        <begin position="225"/>
        <end position="247"/>
    </location>
</feature>
<keyword evidence="9" id="KW-0539">Nucleus</keyword>
<evidence type="ECO:0000256" key="2">
    <source>
        <dbReference type="ARBA" id="ARBA00022723"/>
    </source>
</evidence>
<keyword evidence="2" id="KW-0479">Metal-binding</keyword>
<dbReference type="PANTHER" id="PTHR24388:SF54">
    <property type="entry name" value="PROTEIN ESCARGOT"/>
    <property type="match status" value="1"/>
</dbReference>
<dbReference type="Gene3D" id="3.30.160.60">
    <property type="entry name" value="Classic Zinc Finger"/>
    <property type="match status" value="3"/>
</dbReference>
<keyword evidence="5" id="KW-0862">Zinc</keyword>
<feature type="transmembrane region" description="Helical" evidence="11">
    <location>
        <begin position="198"/>
        <end position="219"/>
    </location>
</feature>
<feature type="transmembrane region" description="Helical" evidence="11">
    <location>
        <begin position="79"/>
        <end position="101"/>
    </location>
</feature>
<evidence type="ECO:0000256" key="6">
    <source>
        <dbReference type="ARBA" id="ARBA00023015"/>
    </source>
</evidence>
<feature type="domain" description="C2H2-type" evidence="12">
    <location>
        <begin position="478"/>
        <end position="509"/>
    </location>
</feature>
<organism evidence="13 14">
    <name type="scientific">Onchocerca volvulus</name>
    <dbReference type="NCBI Taxonomy" id="6282"/>
    <lineage>
        <taxon>Eukaryota</taxon>
        <taxon>Metazoa</taxon>
        <taxon>Ecdysozoa</taxon>
        <taxon>Nematoda</taxon>
        <taxon>Chromadorea</taxon>
        <taxon>Rhabditida</taxon>
        <taxon>Spirurina</taxon>
        <taxon>Spiruromorpha</taxon>
        <taxon>Filarioidea</taxon>
        <taxon>Onchocercidae</taxon>
        <taxon>Onchocerca</taxon>
    </lineage>
</organism>
<dbReference type="InterPro" id="IPR008574">
    <property type="entry name" value="Nematodes_ZYG-11_interact"/>
</dbReference>
<evidence type="ECO:0000256" key="5">
    <source>
        <dbReference type="ARBA" id="ARBA00022833"/>
    </source>
</evidence>
<dbReference type="GO" id="GO:0008270">
    <property type="term" value="F:zinc ion binding"/>
    <property type="evidence" value="ECO:0007669"/>
    <property type="project" value="UniProtKB-KW"/>
</dbReference>
<feature type="transmembrane region" description="Helical" evidence="11">
    <location>
        <begin position="170"/>
        <end position="189"/>
    </location>
</feature>
<dbReference type="EnsemblMetazoa" id="OVOC3257.1">
    <property type="protein sequence ID" value="OVOC3257.1"/>
    <property type="gene ID" value="WBGene00240066"/>
</dbReference>
<dbReference type="InterPro" id="IPR013087">
    <property type="entry name" value="Znf_C2H2_type"/>
</dbReference>
<accession>A0A8R1TRV1</accession>
<name>A0A8R1TRV1_ONCVO</name>
<reference evidence="14" key="1">
    <citation type="submission" date="2013-10" db="EMBL/GenBank/DDBJ databases">
        <title>Genome sequencing of Onchocerca volvulus.</title>
        <authorList>
            <person name="Cotton J."/>
            <person name="Tsai J."/>
            <person name="Stanley E."/>
            <person name="Tracey A."/>
            <person name="Holroyd N."/>
            <person name="Lustigman S."/>
            <person name="Berriman M."/>
        </authorList>
    </citation>
    <scope>NUCLEOTIDE SEQUENCE</scope>
</reference>
<evidence type="ECO:0000256" key="8">
    <source>
        <dbReference type="ARBA" id="ARBA00023163"/>
    </source>
</evidence>
<evidence type="ECO:0000256" key="7">
    <source>
        <dbReference type="ARBA" id="ARBA00023125"/>
    </source>
</evidence>
<evidence type="ECO:0000256" key="10">
    <source>
        <dbReference type="PROSITE-ProRule" id="PRU00042"/>
    </source>
</evidence>